<dbReference type="Gene3D" id="1.20.1720.10">
    <property type="entry name" value="Multidrug resistance protein D"/>
    <property type="match status" value="1"/>
</dbReference>
<keyword evidence="3" id="KW-1003">Cell membrane</keyword>
<accession>A0ABU0GJ83</accession>
<feature type="transmembrane region" description="Helical" evidence="7">
    <location>
        <begin position="490"/>
        <end position="508"/>
    </location>
</feature>
<dbReference type="NCBIfam" id="TIGR00711">
    <property type="entry name" value="efflux_EmrB"/>
    <property type="match status" value="1"/>
</dbReference>
<organism evidence="9 10">
    <name type="scientific">Cellulomonas iranensis</name>
    <dbReference type="NCBI Taxonomy" id="76862"/>
    <lineage>
        <taxon>Bacteria</taxon>
        <taxon>Bacillati</taxon>
        <taxon>Actinomycetota</taxon>
        <taxon>Actinomycetes</taxon>
        <taxon>Micrococcales</taxon>
        <taxon>Cellulomonadaceae</taxon>
        <taxon>Cellulomonas</taxon>
    </lineage>
</organism>
<keyword evidence="6 7" id="KW-0472">Membrane</keyword>
<evidence type="ECO:0000256" key="1">
    <source>
        <dbReference type="ARBA" id="ARBA00004651"/>
    </source>
</evidence>
<feature type="transmembrane region" description="Helical" evidence="7">
    <location>
        <begin position="285"/>
        <end position="308"/>
    </location>
</feature>
<feature type="transmembrane region" description="Helical" evidence="7">
    <location>
        <begin position="124"/>
        <end position="142"/>
    </location>
</feature>
<feature type="transmembrane region" description="Helical" evidence="7">
    <location>
        <begin position="211"/>
        <end position="234"/>
    </location>
</feature>
<evidence type="ECO:0000256" key="7">
    <source>
        <dbReference type="SAM" id="Phobius"/>
    </source>
</evidence>
<reference evidence="9 10" key="1">
    <citation type="submission" date="2023-07" db="EMBL/GenBank/DDBJ databases">
        <title>Sequencing the genomes of 1000 actinobacteria strains.</title>
        <authorList>
            <person name="Klenk H.-P."/>
        </authorList>
    </citation>
    <scope>NUCLEOTIDE SEQUENCE [LARGE SCALE GENOMIC DNA]</scope>
    <source>
        <strain evidence="9 10">DSM 14785</strain>
    </source>
</reference>
<comment type="subcellular location">
    <subcellularLocation>
        <location evidence="1">Cell membrane</location>
        <topology evidence="1">Multi-pass membrane protein</topology>
    </subcellularLocation>
</comment>
<dbReference type="Pfam" id="PF07690">
    <property type="entry name" value="MFS_1"/>
    <property type="match status" value="1"/>
</dbReference>
<protein>
    <submittedName>
        <fullName evidence="9">EmrB/QacA subfamily drug resistance transporter</fullName>
    </submittedName>
</protein>
<dbReference type="SUPFAM" id="SSF103473">
    <property type="entry name" value="MFS general substrate transporter"/>
    <property type="match status" value="1"/>
</dbReference>
<name>A0ABU0GJ83_9CELL</name>
<feature type="transmembrane region" description="Helical" evidence="7">
    <location>
        <begin position="149"/>
        <end position="170"/>
    </location>
</feature>
<evidence type="ECO:0000259" key="8">
    <source>
        <dbReference type="PROSITE" id="PS50850"/>
    </source>
</evidence>
<dbReference type="PROSITE" id="PS50850">
    <property type="entry name" value="MFS"/>
    <property type="match status" value="1"/>
</dbReference>
<dbReference type="Gene3D" id="1.20.1250.20">
    <property type="entry name" value="MFS general substrate transporter like domains"/>
    <property type="match status" value="1"/>
</dbReference>
<evidence type="ECO:0000256" key="6">
    <source>
        <dbReference type="ARBA" id="ARBA00023136"/>
    </source>
</evidence>
<feature type="transmembrane region" description="Helical" evidence="7">
    <location>
        <begin position="320"/>
        <end position="342"/>
    </location>
</feature>
<keyword evidence="2" id="KW-0813">Transport</keyword>
<dbReference type="PANTHER" id="PTHR23501:SF197">
    <property type="entry name" value="COMD"/>
    <property type="match status" value="1"/>
</dbReference>
<dbReference type="RefSeq" id="WP_070319906.1">
    <property type="nucleotide sequence ID" value="NZ_JAUSVM010000001.1"/>
</dbReference>
<feature type="transmembrane region" description="Helical" evidence="7">
    <location>
        <begin position="420"/>
        <end position="439"/>
    </location>
</feature>
<dbReference type="EMBL" id="JAUSVM010000001">
    <property type="protein sequence ID" value="MDQ0425429.1"/>
    <property type="molecule type" value="Genomic_DNA"/>
</dbReference>
<feature type="transmembrane region" description="Helical" evidence="7">
    <location>
        <begin position="21"/>
        <end position="39"/>
    </location>
</feature>
<dbReference type="InterPro" id="IPR004638">
    <property type="entry name" value="EmrB-like"/>
</dbReference>
<sequence>MSGTTHPPTDAGAPELVLSRGTVYVIFSALLAAMFLSALDQSVVSTALPTIVGDLGAADREGWIVTAYLLAIAVVMPVYGKVGDLWGRRTPFLVALVLFLVGSTGSALSGSFAELVVWRSAQGLGAGGLVILSQAIIADIVSARDRGKFMGPIGAVFGVATVIGPLLGGWFTDGPGWRWCFWLNVPVAVVALGIAWFRLRLPTRRAPARLDVLGAVLLTLTTSGIVFLTSWSTISSDRRYDWGDPTLWALVAGTVVALVAFLVAESRAADPLIPLHLFRSRTFTVSVTIALLFGMTMFAALSFLPTFLQMARGSTATDAGLMMLPMTLGLMITALGSGLLITRTGRYKPYPIVGMGVATVGLAWLTRLTPDISTVTFGAMIFVLGLGLGFVMQTIVIAVQNSVTPDLVGVATSTNNFLREIGAAVGTSVFSTVFTARLVTQLGDALRDAPAGDVPRGFGAQSLTPDAVRTLPGALRDVVVDAYAHALAPAFWYLVPLAVLGLVVAFFMKEVALSDRSGLEARGIARVE</sequence>
<dbReference type="CDD" id="cd17502">
    <property type="entry name" value="MFS_Azr1_MDR_like"/>
    <property type="match status" value="1"/>
</dbReference>
<dbReference type="PRINTS" id="PR01036">
    <property type="entry name" value="TCRTETB"/>
</dbReference>
<feature type="transmembrane region" description="Helical" evidence="7">
    <location>
        <begin position="246"/>
        <end position="264"/>
    </location>
</feature>
<feature type="domain" description="Major facilitator superfamily (MFS) profile" evidence="8">
    <location>
        <begin position="26"/>
        <end position="513"/>
    </location>
</feature>
<feature type="transmembrane region" description="Helical" evidence="7">
    <location>
        <begin position="176"/>
        <end position="199"/>
    </location>
</feature>
<dbReference type="PANTHER" id="PTHR23501">
    <property type="entry name" value="MAJOR FACILITATOR SUPERFAMILY"/>
    <property type="match status" value="1"/>
</dbReference>
<evidence type="ECO:0000256" key="4">
    <source>
        <dbReference type="ARBA" id="ARBA00022692"/>
    </source>
</evidence>
<evidence type="ECO:0000313" key="10">
    <source>
        <dbReference type="Proteomes" id="UP001240250"/>
    </source>
</evidence>
<evidence type="ECO:0000313" key="9">
    <source>
        <dbReference type="EMBL" id="MDQ0425429.1"/>
    </source>
</evidence>
<comment type="caution">
    <text evidence="9">The sequence shown here is derived from an EMBL/GenBank/DDBJ whole genome shotgun (WGS) entry which is preliminary data.</text>
</comment>
<evidence type="ECO:0000256" key="3">
    <source>
        <dbReference type="ARBA" id="ARBA00022475"/>
    </source>
</evidence>
<keyword evidence="10" id="KW-1185">Reference proteome</keyword>
<keyword evidence="4 7" id="KW-0812">Transmembrane</keyword>
<gene>
    <name evidence="9" type="ORF">JO380_001810</name>
</gene>
<dbReference type="Proteomes" id="UP001240250">
    <property type="component" value="Unassembled WGS sequence"/>
</dbReference>
<evidence type="ECO:0000256" key="2">
    <source>
        <dbReference type="ARBA" id="ARBA00022448"/>
    </source>
</evidence>
<dbReference type="InterPro" id="IPR011701">
    <property type="entry name" value="MFS"/>
</dbReference>
<feature type="transmembrane region" description="Helical" evidence="7">
    <location>
        <begin position="377"/>
        <end position="399"/>
    </location>
</feature>
<dbReference type="InterPro" id="IPR036259">
    <property type="entry name" value="MFS_trans_sf"/>
</dbReference>
<proteinExistence type="predicted"/>
<dbReference type="InterPro" id="IPR020846">
    <property type="entry name" value="MFS_dom"/>
</dbReference>
<evidence type="ECO:0000256" key="5">
    <source>
        <dbReference type="ARBA" id="ARBA00022989"/>
    </source>
</evidence>
<feature type="transmembrane region" description="Helical" evidence="7">
    <location>
        <begin position="349"/>
        <end position="365"/>
    </location>
</feature>
<feature type="transmembrane region" description="Helical" evidence="7">
    <location>
        <begin position="62"/>
        <end position="80"/>
    </location>
</feature>
<keyword evidence="5 7" id="KW-1133">Transmembrane helix</keyword>
<feature type="transmembrane region" description="Helical" evidence="7">
    <location>
        <begin position="92"/>
        <end position="112"/>
    </location>
</feature>